<keyword evidence="1" id="KW-0812">Transmembrane</keyword>
<evidence type="ECO:0000313" key="3">
    <source>
        <dbReference type="Proteomes" id="UP001187682"/>
    </source>
</evidence>
<feature type="transmembrane region" description="Helical" evidence="1">
    <location>
        <begin position="134"/>
        <end position="160"/>
    </location>
</feature>
<protein>
    <submittedName>
        <fullName evidence="2">Uncharacterized protein</fullName>
    </submittedName>
</protein>
<organism evidence="2 3">
    <name type="scientific">Cephalotrichum gorgonifer</name>
    <dbReference type="NCBI Taxonomy" id="2041049"/>
    <lineage>
        <taxon>Eukaryota</taxon>
        <taxon>Fungi</taxon>
        <taxon>Dikarya</taxon>
        <taxon>Ascomycota</taxon>
        <taxon>Pezizomycotina</taxon>
        <taxon>Sordariomycetes</taxon>
        <taxon>Hypocreomycetidae</taxon>
        <taxon>Microascales</taxon>
        <taxon>Microascaceae</taxon>
        <taxon>Cephalotrichum</taxon>
    </lineage>
</organism>
<dbReference type="AlphaFoldDB" id="A0AAE8SUL7"/>
<sequence length="242" mass="25333">MSSLGTVCIHPADYAMSSSTRSKTEMGASDFEVESHDLTPQPKLKTLDLVDGARTALTALGLLAAASALGVSASSLAVYRETHLPAEFRLPLWPENLDARPTVALVVCSAIAVIANGASLVLCRAKSIQSKASYPIGSLLLPPIVSLVAALVAISFFYAVNTSVSVDTIQSWSCQWRRVAMTSSPNFGSVCQQSQAALNLSTVLVPLQAIVVGAAAWQVGLGKVVNRAGVQERRSPTPSGKI</sequence>
<evidence type="ECO:0000256" key="1">
    <source>
        <dbReference type="SAM" id="Phobius"/>
    </source>
</evidence>
<feature type="transmembrane region" description="Helical" evidence="1">
    <location>
        <begin position="55"/>
        <end position="79"/>
    </location>
</feature>
<keyword evidence="1" id="KW-0472">Membrane</keyword>
<keyword evidence="1" id="KW-1133">Transmembrane helix</keyword>
<gene>
    <name evidence="2" type="ORF">DNG_03799</name>
</gene>
<dbReference type="Proteomes" id="UP001187682">
    <property type="component" value="Unassembled WGS sequence"/>
</dbReference>
<accession>A0AAE8SUL7</accession>
<reference evidence="2" key="1">
    <citation type="submission" date="2018-03" db="EMBL/GenBank/DDBJ databases">
        <authorList>
            <person name="Guldener U."/>
        </authorList>
    </citation>
    <scope>NUCLEOTIDE SEQUENCE</scope>
</reference>
<proteinExistence type="predicted"/>
<name>A0AAE8SUL7_9PEZI</name>
<dbReference type="EMBL" id="ONZQ02000004">
    <property type="protein sequence ID" value="SPO01052.1"/>
    <property type="molecule type" value="Genomic_DNA"/>
</dbReference>
<feature type="transmembrane region" description="Helical" evidence="1">
    <location>
        <begin position="99"/>
        <end position="122"/>
    </location>
</feature>
<evidence type="ECO:0000313" key="2">
    <source>
        <dbReference type="EMBL" id="SPO01052.1"/>
    </source>
</evidence>
<comment type="caution">
    <text evidence="2">The sequence shown here is derived from an EMBL/GenBank/DDBJ whole genome shotgun (WGS) entry which is preliminary data.</text>
</comment>
<keyword evidence="3" id="KW-1185">Reference proteome</keyword>